<comment type="caution">
    <text evidence="1">The sequence shown here is derived from an EMBL/GenBank/DDBJ whole genome shotgun (WGS) entry which is preliminary data.</text>
</comment>
<evidence type="ECO:0000313" key="1">
    <source>
        <dbReference type="EMBL" id="ETD04716.1"/>
    </source>
</evidence>
<organism evidence="1 2">
    <name type="scientific">Lactococcus garvieae TRF1</name>
    <dbReference type="NCBI Taxonomy" id="1380772"/>
    <lineage>
        <taxon>Bacteria</taxon>
        <taxon>Bacillati</taxon>
        <taxon>Bacillota</taxon>
        <taxon>Bacilli</taxon>
        <taxon>Lactobacillales</taxon>
        <taxon>Streptococcaceae</taxon>
        <taxon>Lactococcus</taxon>
    </lineage>
</organism>
<reference evidence="1 2" key="1">
    <citation type="submission" date="2013-07" db="EMBL/GenBank/DDBJ databases">
        <title>Isolation of Lactococcus garvieae strain TRF1 from the fecal material of a timber rattlesnake.</title>
        <authorList>
            <person name="McLaughlin R.W."/>
            <person name="Cochran P.A."/>
            <person name="Dowd S.E."/>
        </authorList>
    </citation>
    <scope>NUCLEOTIDE SEQUENCE [LARGE SCALE GENOMIC DNA]</scope>
    <source>
        <strain evidence="1 2">TRF1</strain>
    </source>
</reference>
<accession>V8ARC4</accession>
<name>V8ARC4_9LACT</name>
<evidence type="ECO:0000313" key="2">
    <source>
        <dbReference type="Proteomes" id="UP000018692"/>
    </source>
</evidence>
<gene>
    <name evidence="1" type="ORF">N568_0106185</name>
</gene>
<dbReference type="EMBL" id="AVFE01000019">
    <property type="protein sequence ID" value="ETD04716.1"/>
    <property type="molecule type" value="Genomic_DNA"/>
</dbReference>
<protein>
    <submittedName>
        <fullName evidence="1">Uncharacterized protein</fullName>
    </submittedName>
</protein>
<dbReference type="Proteomes" id="UP000018692">
    <property type="component" value="Unassembled WGS sequence"/>
</dbReference>
<dbReference type="AlphaFoldDB" id="V8ARC4"/>
<proteinExistence type="predicted"/>
<sequence>MPSLVFVATEMGINNNKKIPKDKGVKLNKFKTIKASKVAMISLEHAEILIVRCFSVCS</sequence>